<keyword evidence="8" id="KW-0812">Transmembrane</keyword>
<evidence type="ECO:0000256" key="4">
    <source>
        <dbReference type="ARBA" id="ARBA00022722"/>
    </source>
</evidence>
<protein>
    <recommendedName>
        <fullName evidence="9">DDE Tnp4 domain-containing protein</fullName>
    </recommendedName>
</protein>
<evidence type="ECO:0000256" key="6">
    <source>
        <dbReference type="ARBA" id="ARBA00022801"/>
    </source>
</evidence>
<dbReference type="GO" id="GO:0005634">
    <property type="term" value="C:nucleus"/>
    <property type="evidence" value="ECO:0007669"/>
    <property type="project" value="UniProtKB-SubCell"/>
</dbReference>
<dbReference type="AlphaFoldDB" id="A0A2J7PNQ2"/>
<evidence type="ECO:0000313" key="10">
    <source>
        <dbReference type="EMBL" id="PNF17946.1"/>
    </source>
</evidence>
<dbReference type="STRING" id="105785.A0A2J7PNQ2"/>
<feature type="domain" description="DDE Tnp4" evidence="9">
    <location>
        <begin position="158"/>
        <end position="321"/>
    </location>
</feature>
<dbReference type="Pfam" id="PF13359">
    <property type="entry name" value="DDE_Tnp_4"/>
    <property type="match status" value="1"/>
</dbReference>
<dbReference type="PANTHER" id="PTHR22930:SF269">
    <property type="entry name" value="NUCLEASE HARBI1-LIKE PROTEIN"/>
    <property type="match status" value="1"/>
</dbReference>
<evidence type="ECO:0000313" key="11">
    <source>
        <dbReference type="Proteomes" id="UP000235965"/>
    </source>
</evidence>
<comment type="subcellular location">
    <subcellularLocation>
        <location evidence="2">Nucleus</location>
    </subcellularLocation>
</comment>
<keyword evidence="4" id="KW-0540">Nuclease</keyword>
<dbReference type="InParanoid" id="A0A2J7PNQ2"/>
<comment type="similarity">
    <text evidence="3">Belongs to the HARBI1 family.</text>
</comment>
<dbReference type="GO" id="GO:0016787">
    <property type="term" value="F:hydrolase activity"/>
    <property type="evidence" value="ECO:0007669"/>
    <property type="project" value="UniProtKB-KW"/>
</dbReference>
<dbReference type="OrthoDB" id="8191395at2759"/>
<evidence type="ECO:0000256" key="7">
    <source>
        <dbReference type="ARBA" id="ARBA00023242"/>
    </source>
</evidence>
<keyword evidence="8" id="KW-0472">Membrane</keyword>
<dbReference type="EMBL" id="NEVH01023380">
    <property type="protein sequence ID" value="PNF17946.1"/>
    <property type="molecule type" value="Genomic_DNA"/>
</dbReference>
<evidence type="ECO:0000256" key="2">
    <source>
        <dbReference type="ARBA" id="ARBA00004123"/>
    </source>
</evidence>
<keyword evidence="7" id="KW-0539">Nucleus</keyword>
<dbReference type="GO" id="GO:0046872">
    <property type="term" value="F:metal ion binding"/>
    <property type="evidence" value="ECO:0007669"/>
    <property type="project" value="UniProtKB-KW"/>
</dbReference>
<proteinExistence type="inferred from homology"/>
<accession>A0A2J7PNQ2</accession>
<dbReference type="Proteomes" id="UP000235965">
    <property type="component" value="Unassembled WGS sequence"/>
</dbReference>
<comment type="cofactor">
    <cofactor evidence="1">
        <name>a divalent metal cation</name>
        <dbReference type="ChEBI" id="CHEBI:60240"/>
    </cofactor>
</comment>
<reference evidence="10 11" key="1">
    <citation type="submission" date="2017-12" db="EMBL/GenBank/DDBJ databases">
        <title>Hemimetabolous genomes reveal molecular basis of termite eusociality.</title>
        <authorList>
            <person name="Harrison M.C."/>
            <person name="Jongepier E."/>
            <person name="Robertson H.M."/>
            <person name="Arning N."/>
            <person name="Bitard-Feildel T."/>
            <person name="Chao H."/>
            <person name="Childers C.P."/>
            <person name="Dinh H."/>
            <person name="Doddapaneni H."/>
            <person name="Dugan S."/>
            <person name="Gowin J."/>
            <person name="Greiner C."/>
            <person name="Han Y."/>
            <person name="Hu H."/>
            <person name="Hughes D.S.T."/>
            <person name="Huylmans A.-K."/>
            <person name="Kemena C."/>
            <person name="Kremer L.P.M."/>
            <person name="Lee S.L."/>
            <person name="Lopez-Ezquerra A."/>
            <person name="Mallet L."/>
            <person name="Monroy-Kuhn J.M."/>
            <person name="Moser A."/>
            <person name="Murali S.C."/>
            <person name="Muzny D.M."/>
            <person name="Otani S."/>
            <person name="Piulachs M.-D."/>
            <person name="Poelchau M."/>
            <person name="Qu J."/>
            <person name="Schaub F."/>
            <person name="Wada-Katsumata A."/>
            <person name="Worley K.C."/>
            <person name="Xie Q."/>
            <person name="Ylla G."/>
            <person name="Poulsen M."/>
            <person name="Gibbs R.A."/>
            <person name="Schal C."/>
            <person name="Richards S."/>
            <person name="Belles X."/>
            <person name="Korb J."/>
            <person name="Bornberg-Bauer E."/>
        </authorList>
    </citation>
    <scope>NUCLEOTIDE SEQUENCE [LARGE SCALE GENOMIC DNA]</scope>
    <source>
        <tissue evidence="10">Whole body</tissue>
    </source>
</reference>
<dbReference type="InterPro" id="IPR027806">
    <property type="entry name" value="HARBI1_dom"/>
</dbReference>
<dbReference type="InterPro" id="IPR045249">
    <property type="entry name" value="HARBI1-like"/>
</dbReference>
<evidence type="ECO:0000256" key="5">
    <source>
        <dbReference type="ARBA" id="ARBA00022723"/>
    </source>
</evidence>
<dbReference type="GO" id="GO:0004518">
    <property type="term" value="F:nuclease activity"/>
    <property type="evidence" value="ECO:0007669"/>
    <property type="project" value="UniProtKB-KW"/>
</dbReference>
<dbReference type="PANTHER" id="PTHR22930">
    <property type="match status" value="1"/>
</dbReference>
<name>A0A2J7PNQ2_9NEOP</name>
<gene>
    <name evidence="10" type="ORF">B7P43_G17980</name>
</gene>
<evidence type="ECO:0000256" key="1">
    <source>
        <dbReference type="ARBA" id="ARBA00001968"/>
    </source>
</evidence>
<keyword evidence="5" id="KW-0479">Metal-binding</keyword>
<keyword evidence="8" id="KW-1133">Transmembrane helix</keyword>
<evidence type="ECO:0000259" key="9">
    <source>
        <dbReference type="Pfam" id="PF13359"/>
    </source>
</evidence>
<comment type="caution">
    <text evidence="10">The sequence shown here is derived from an EMBL/GenBank/DDBJ whole genome shotgun (WGS) entry which is preliminary data.</text>
</comment>
<keyword evidence="11" id="KW-1185">Reference proteome</keyword>
<evidence type="ECO:0000256" key="3">
    <source>
        <dbReference type="ARBA" id="ARBA00006958"/>
    </source>
</evidence>
<feature type="transmembrane region" description="Helical" evidence="8">
    <location>
        <begin position="428"/>
        <end position="447"/>
    </location>
</feature>
<feature type="transmembrane region" description="Helical" evidence="8">
    <location>
        <begin position="395"/>
        <end position="413"/>
    </location>
</feature>
<keyword evidence="6" id="KW-0378">Hydrolase</keyword>
<evidence type="ECO:0000256" key="8">
    <source>
        <dbReference type="SAM" id="Phobius"/>
    </source>
</evidence>
<sequence>MENSVLKFKRRKRSCNWVHEFNERISLGEFCHLYRDARLCHDKFYNYLRMTKNTFDMLLEKLENHLGGPGTNYRQKISPEQWLVLTVRYLATGESFHSLALHFRLGVSTVSQIIKQTCITIWNVLRATYLPTPTTEMWRQVAEKYWEKWNFPNCLGALDGKHVEIKCPAKSGSLYYNYKQYFSILLQALVDADCKLLAVDIGAVGRQSDGGNFRTTSLYKLLENSKLIIPAATELPQTQITPFVMVGDEAYPLLQYLMRPYPKRILDNRKRIYNYRLSRARRSVECAFGIMCSKWRVLLKAIETDVSNASNIVKAICVLHNFILTHEPFQTENNDDNLITQLGDTLRPHTPTQCRSSERAKNIRETFCDSFNGTGSVPWQNNYIYHIHLGKRIEVILYVYCICMNIIKLTIFANCCRDFNPLLLQNSYIFVVIVSWVPYFFSLKYCINNFFFHRFRNS</sequence>
<organism evidence="10 11">
    <name type="scientific">Cryptotermes secundus</name>
    <dbReference type="NCBI Taxonomy" id="105785"/>
    <lineage>
        <taxon>Eukaryota</taxon>
        <taxon>Metazoa</taxon>
        <taxon>Ecdysozoa</taxon>
        <taxon>Arthropoda</taxon>
        <taxon>Hexapoda</taxon>
        <taxon>Insecta</taxon>
        <taxon>Pterygota</taxon>
        <taxon>Neoptera</taxon>
        <taxon>Polyneoptera</taxon>
        <taxon>Dictyoptera</taxon>
        <taxon>Blattodea</taxon>
        <taxon>Blattoidea</taxon>
        <taxon>Termitoidae</taxon>
        <taxon>Kalotermitidae</taxon>
        <taxon>Cryptotermitinae</taxon>
        <taxon>Cryptotermes</taxon>
    </lineage>
</organism>